<name>A0A091BXK0_9ENTE</name>
<feature type="transmembrane region" description="Helical" evidence="1">
    <location>
        <begin position="12"/>
        <end position="29"/>
    </location>
</feature>
<gene>
    <name evidence="2" type="ORF">TMUPMC115_2421</name>
</gene>
<accession>A0A091BXK0</accession>
<dbReference type="EMBL" id="JPVU01000271">
    <property type="protein sequence ID" value="KFN89439.1"/>
    <property type="molecule type" value="Genomic_DNA"/>
</dbReference>
<keyword evidence="1" id="KW-0472">Membrane</keyword>
<reference evidence="2 3" key="1">
    <citation type="submission" date="2014-08" db="EMBL/GenBank/DDBJ databases">
        <title>Genome sequence of Tetragenococcus muriaticus.</title>
        <authorList>
            <person name="Chuea-nongthon C."/>
            <person name="Rodtong S."/>
            <person name="Yongsawatdigul J."/>
            <person name="Steele J.L."/>
            <person name="Liu X.-y."/>
            <person name="Speers J."/>
            <person name="Glasner J.D."/>
            <person name="Neeno-Eckwall E.C."/>
        </authorList>
    </citation>
    <scope>NUCLEOTIDE SEQUENCE [LARGE SCALE GENOMIC DNA]</scope>
    <source>
        <strain evidence="2 3">PMC-11-5</strain>
    </source>
</reference>
<evidence type="ECO:0000256" key="1">
    <source>
        <dbReference type="SAM" id="Phobius"/>
    </source>
</evidence>
<dbReference type="PATRIC" id="fig|1302649.3.peg.2405"/>
<organism evidence="2 3">
    <name type="scientific">Tetragenococcus muriaticus PMC-11-5</name>
    <dbReference type="NCBI Taxonomy" id="1302649"/>
    <lineage>
        <taxon>Bacteria</taxon>
        <taxon>Bacillati</taxon>
        <taxon>Bacillota</taxon>
        <taxon>Bacilli</taxon>
        <taxon>Lactobacillales</taxon>
        <taxon>Enterococcaceae</taxon>
        <taxon>Tetragenococcus</taxon>
    </lineage>
</organism>
<protein>
    <submittedName>
        <fullName evidence="2">Uncharacterized protein</fullName>
    </submittedName>
</protein>
<comment type="caution">
    <text evidence="2">The sequence shown here is derived from an EMBL/GenBank/DDBJ whole genome shotgun (WGS) entry which is preliminary data.</text>
</comment>
<proteinExistence type="predicted"/>
<evidence type="ECO:0000313" key="3">
    <source>
        <dbReference type="Proteomes" id="UP000029380"/>
    </source>
</evidence>
<evidence type="ECO:0000313" key="2">
    <source>
        <dbReference type="EMBL" id="KFN89439.1"/>
    </source>
</evidence>
<dbReference type="Proteomes" id="UP000029380">
    <property type="component" value="Unassembled WGS sequence"/>
</dbReference>
<keyword evidence="1" id="KW-0812">Transmembrane</keyword>
<dbReference type="AlphaFoldDB" id="A0A091BXK0"/>
<keyword evidence="1" id="KW-1133">Transmembrane helix</keyword>
<sequence length="50" mass="6036">MGNSDVNKRMKEISCFFMLTATFLFAKLFNDKSKQFRFVWMKYSNEDLNI</sequence>